<accession>A0A0H5Q2I1</accession>
<reference evidence="1" key="2">
    <citation type="submission" date="2015-07" db="EMBL/GenBank/DDBJ databases">
        <title>Plasmids, circular viruses and viroids from rat gut.</title>
        <authorList>
            <person name="Jorgensen T.J."/>
            <person name="Hansen M.A."/>
            <person name="Xu Z."/>
            <person name="Tabak M.A."/>
            <person name="Sorensen S.J."/>
            <person name="Hansen L.H."/>
        </authorList>
    </citation>
    <scope>NUCLEOTIDE SEQUENCE</scope>
    <source>
        <plasmid evidence="1">pRGRH0674</plasmid>
    </source>
</reference>
<protein>
    <submittedName>
        <fullName evidence="1">Uncharacterized protein</fullName>
    </submittedName>
</protein>
<dbReference type="AlphaFoldDB" id="A0A0H5Q2I1"/>
<keyword evidence="1" id="KW-0614">Plasmid</keyword>
<organism evidence="1">
    <name type="scientific">uncultured prokaryote</name>
    <dbReference type="NCBI Taxonomy" id="198431"/>
    <lineage>
        <taxon>unclassified sequences</taxon>
        <taxon>environmental samples</taxon>
    </lineage>
</organism>
<dbReference type="EMBL" id="LN853294">
    <property type="protein sequence ID" value="CRY95575.1"/>
    <property type="molecule type" value="Genomic_DNA"/>
</dbReference>
<proteinExistence type="predicted"/>
<geneLocation type="plasmid" evidence="1">
    <name>pRGRH0674</name>
</geneLocation>
<reference evidence="1" key="1">
    <citation type="submission" date="2015-06" db="EMBL/GenBank/DDBJ databases">
        <authorList>
            <person name="Joergensen T."/>
        </authorList>
    </citation>
    <scope>NUCLEOTIDE SEQUENCE</scope>
    <source>
        <plasmid evidence="1">pRGRH0674</plasmid>
    </source>
</reference>
<evidence type="ECO:0000313" key="1">
    <source>
        <dbReference type="EMBL" id="CRY95575.1"/>
    </source>
</evidence>
<sequence length="88" mass="9981">MASKTARVLVIDSVEQKHGDWTLCFQFCVYDYGDGKKDNGYRFIWKKPDGKLQAARGQARIPDMGSIMDLIESAKKMGWAYKGDTKTI</sequence>
<name>A0A0H5Q2I1_9ZZZZ</name>